<organism evidence="4 5">
    <name type="scientific">Cellulomonas biazotea</name>
    <dbReference type="NCBI Taxonomy" id="1709"/>
    <lineage>
        <taxon>Bacteria</taxon>
        <taxon>Bacillati</taxon>
        <taxon>Actinomycetota</taxon>
        <taxon>Actinomycetes</taxon>
        <taxon>Micrococcales</taxon>
        <taxon>Cellulomonadaceae</taxon>
        <taxon>Cellulomonas</taxon>
    </lineage>
</organism>
<sequence>MSRRAAAAGSQSSLREANRSLVVETVKRYGGLTQVELATATGLSQATVSTIVRELLAAGVVDIATTTRSGRRAQMVTLARRVGLAVGVQVGHRHLRVVLGDFTHEVIAEQTLPLPSGHRVDTSLDRVALLVVDLLERVGATLEDVVGLGVGLPAPVDASTGMVSVAGIMPGWDEVHVGQVLSKRLGRPVYVDNDANLGAIAESTLGAAREYGDSVFVRVSYGVGAGIVIGGQVHRGVGGTAGEIGHVRVAFPGEPCRCGNTGCLDTVVGATALLGRLRDSHGVLALRDVVQRTNDGDQRCAQAVADVGAAVGAVVAGLGVAVDPQVIVVGGELADTGEVLLRPLREAVRLSVLRNQFAPLDVVGASFGGRAEVVGALVLALQSTDVPLRVGADDDDGPDELESATRATGLA</sequence>
<accession>A0A402DQP8</accession>
<dbReference type="PROSITE" id="PS01125">
    <property type="entry name" value="ROK"/>
    <property type="match status" value="1"/>
</dbReference>
<dbReference type="InterPro" id="IPR000600">
    <property type="entry name" value="ROK"/>
</dbReference>
<dbReference type="InterPro" id="IPR036390">
    <property type="entry name" value="WH_DNA-bd_sf"/>
</dbReference>
<dbReference type="InterPro" id="IPR011991">
    <property type="entry name" value="ArsR-like_HTH"/>
</dbReference>
<dbReference type="Proteomes" id="UP000289954">
    <property type="component" value="Unassembled WGS sequence"/>
</dbReference>
<name>A0A402DQP8_9CELL</name>
<feature type="region of interest" description="Disordered" evidence="2">
    <location>
        <begin position="390"/>
        <end position="411"/>
    </location>
</feature>
<protein>
    <submittedName>
        <fullName evidence="4">NagC family transcriptional regulator</fullName>
    </submittedName>
</protein>
<dbReference type="RefSeq" id="WP_130781012.1">
    <property type="nucleotide sequence ID" value="NZ_BIMR01000095.1"/>
</dbReference>
<dbReference type="Gene3D" id="1.10.10.10">
    <property type="entry name" value="Winged helix-like DNA-binding domain superfamily/Winged helix DNA-binding domain"/>
    <property type="match status" value="1"/>
</dbReference>
<dbReference type="SUPFAM" id="SSF53067">
    <property type="entry name" value="Actin-like ATPase domain"/>
    <property type="match status" value="1"/>
</dbReference>
<dbReference type="InterPro" id="IPR043129">
    <property type="entry name" value="ATPase_NBD"/>
</dbReference>
<dbReference type="SUPFAM" id="SSF46785">
    <property type="entry name" value="Winged helix' DNA-binding domain"/>
    <property type="match status" value="1"/>
</dbReference>
<evidence type="ECO:0000259" key="3">
    <source>
        <dbReference type="Pfam" id="PF12802"/>
    </source>
</evidence>
<evidence type="ECO:0000313" key="5">
    <source>
        <dbReference type="Proteomes" id="UP000289954"/>
    </source>
</evidence>
<dbReference type="PANTHER" id="PTHR18964">
    <property type="entry name" value="ROK (REPRESSOR, ORF, KINASE) FAMILY"/>
    <property type="match status" value="1"/>
</dbReference>
<dbReference type="PANTHER" id="PTHR18964:SF173">
    <property type="entry name" value="GLUCOKINASE"/>
    <property type="match status" value="1"/>
</dbReference>
<dbReference type="CDD" id="cd00090">
    <property type="entry name" value="HTH_ARSR"/>
    <property type="match status" value="1"/>
</dbReference>
<dbReference type="EMBL" id="BIMR01000095">
    <property type="protein sequence ID" value="GCE76416.1"/>
    <property type="molecule type" value="Genomic_DNA"/>
</dbReference>
<evidence type="ECO:0000256" key="1">
    <source>
        <dbReference type="ARBA" id="ARBA00006479"/>
    </source>
</evidence>
<feature type="domain" description="HTH marR-type" evidence="3">
    <location>
        <begin position="22"/>
        <end position="72"/>
    </location>
</feature>
<dbReference type="InterPro" id="IPR036388">
    <property type="entry name" value="WH-like_DNA-bd_sf"/>
</dbReference>
<proteinExistence type="inferred from homology"/>
<dbReference type="OrthoDB" id="3189808at2"/>
<keyword evidence="5" id="KW-1185">Reference proteome</keyword>
<dbReference type="Gene3D" id="3.30.420.40">
    <property type="match status" value="2"/>
</dbReference>
<reference evidence="4 5" key="1">
    <citation type="submission" date="2019-01" db="EMBL/GenBank/DDBJ databases">
        <title>Draft genome sequence of Cellulomonas takizawaensis strain TKZ-21.</title>
        <authorList>
            <person name="Yamamura H."/>
            <person name="Hayashi T."/>
            <person name="Hamada M."/>
            <person name="Serisawa Y."/>
            <person name="Matsuyama K."/>
            <person name="Nakagawa Y."/>
            <person name="Otoguro M."/>
            <person name="Yanagida F."/>
            <person name="Hayakawa M."/>
        </authorList>
    </citation>
    <scope>NUCLEOTIDE SEQUENCE [LARGE SCALE GENOMIC DNA]</scope>
    <source>
        <strain evidence="4 5">NBRC12680</strain>
    </source>
</reference>
<feature type="compositionally biased region" description="Acidic residues" evidence="2">
    <location>
        <begin position="393"/>
        <end position="402"/>
    </location>
</feature>
<comment type="caution">
    <text evidence="4">The sequence shown here is derived from an EMBL/GenBank/DDBJ whole genome shotgun (WGS) entry which is preliminary data.</text>
</comment>
<dbReference type="InterPro" id="IPR049874">
    <property type="entry name" value="ROK_cs"/>
</dbReference>
<gene>
    <name evidence="4" type="ORF">CBZ_14720</name>
</gene>
<evidence type="ECO:0000256" key="2">
    <source>
        <dbReference type="SAM" id="MobiDB-lite"/>
    </source>
</evidence>
<evidence type="ECO:0000313" key="4">
    <source>
        <dbReference type="EMBL" id="GCE76416.1"/>
    </source>
</evidence>
<dbReference type="AlphaFoldDB" id="A0A402DQP8"/>
<comment type="similarity">
    <text evidence="1">Belongs to the ROK (NagC/XylR) family.</text>
</comment>
<dbReference type="Pfam" id="PF12802">
    <property type="entry name" value="MarR_2"/>
    <property type="match status" value="1"/>
</dbReference>
<dbReference type="Pfam" id="PF00480">
    <property type="entry name" value="ROK"/>
    <property type="match status" value="1"/>
</dbReference>
<dbReference type="InterPro" id="IPR000835">
    <property type="entry name" value="HTH_MarR-typ"/>
</dbReference>